<sequence length="609" mass="67457">MGMKGIVLGLALATLSAKQVSAQQMEKMWDGQGGKNSISQNRGKLFRDGKYAMFIHWGIYSQLANTWKGKTFYGIGEWLMNKSMANIPVADYMAAAASFHPDHFDAKAIIQLAKDAGMRYIVITSKHHDGFSMFHSKVNSFNIVEATDFKRDPMIELAKACKEAGIGFGFYYSQNQDWTYPGGNGGPKVDAAGHSKTFDDYFWEKCYPEVNQITTQYGPIELVWFDTPGGMDKKYAQKLVELVHKNQPGAYVSGRVGHGLGDYSTLGDMEVPRQNVPGLWEAVDVTNDSWGYAWYDNNWKSAREILSRTLSTISRGGTYMLNVGPKPDGTIPEPASLALRGAGAWIRKYPAAVYGAQASPWGHALPWGDATVQGRKISLLVYHWPTNGKLFVPGLTKGITSINLLNADGKKKLNYTTDGKWLEINIPSIAPDPLVSVIEVVMQGTPVIDKMLGVDPAMETILPVDFAEVEGCHKTGKSWMEKFGEWKHVVQVGQWTGQSKLTYAIDIVKPGYYQVGLNYTGQGRVVWKIENSAGEIVQNQQAAASVYNWYPWGWMKFKAPGRYSVTVSFLEGDGDKVSLSALRFKPVEYAVAVYSTGFSIINFCAFCLN</sequence>
<evidence type="ECO:0000313" key="10">
    <source>
        <dbReference type="Proteomes" id="UP000432350"/>
    </source>
</evidence>
<dbReference type="GO" id="GO:0004560">
    <property type="term" value="F:alpha-L-fucosidase activity"/>
    <property type="evidence" value="ECO:0007669"/>
    <property type="project" value="InterPro"/>
</dbReference>
<comment type="similarity">
    <text evidence="2">Belongs to the glycosyl hydrolase 29 family.</text>
</comment>
<dbReference type="EMBL" id="CABWMV010000028">
    <property type="protein sequence ID" value="VXD08249.1"/>
    <property type="molecule type" value="Genomic_DNA"/>
</dbReference>
<keyword evidence="6" id="KW-0326">Glycosidase</keyword>
<proteinExistence type="inferred from homology"/>
<dbReference type="Proteomes" id="UP000432350">
    <property type="component" value="Unassembled WGS sequence"/>
</dbReference>
<protein>
    <recommendedName>
        <fullName evidence="3">alpha-L-fucosidase</fullName>
        <ecNumber evidence="3">3.2.1.51</ecNumber>
    </recommendedName>
</protein>
<dbReference type="Pfam" id="PF01120">
    <property type="entry name" value="Alpha_L_fucos"/>
    <property type="match status" value="1"/>
</dbReference>
<gene>
    <name evidence="9" type="ORF">SPHINGO8BC_90394</name>
</gene>
<evidence type="ECO:0000256" key="1">
    <source>
        <dbReference type="ARBA" id="ARBA00004071"/>
    </source>
</evidence>
<dbReference type="PANTHER" id="PTHR10030">
    <property type="entry name" value="ALPHA-L-FUCOSIDASE"/>
    <property type="match status" value="1"/>
</dbReference>
<dbReference type="GO" id="GO:0006004">
    <property type="term" value="P:fucose metabolic process"/>
    <property type="evidence" value="ECO:0007669"/>
    <property type="project" value="InterPro"/>
</dbReference>
<evidence type="ECO:0000256" key="3">
    <source>
        <dbReference type="ARBA" id="ARBA00012662"/>
    </source>
</evidence>
<evidence type="ECO:0000313" key="9">
    <source>
        <dbReference type="EMBL" id="VXD08249.1"/>
    </source>
</evidence>
<dbReference type="SUPFAM" id="SSF51445">
    <property type="entry name" value="(Trans)glycosidases"/>
    <property type="match status" value="1"/>
</dbReference>
<name>A0A654DQL5_SPHMU</name>
<feature type="chain" id="PRO_5025016892" description="alpha-L-fucosidase" evidence="7">
    <location>
        <begin position="23"/>
        <end position="609"/>
    </location>
</feature>
<organism evidence="9 10">
    <name type="scientific">Sphingobacterium multivorum</name>
    <dbReference type="NCBI Taxonomy" id="28454"/>
    <lineage>
        <taxon>Bacteria</taxon>
        <taxon>Pseudomonadati</taxon>
        <taxon>Bacteroidota</taxon>
        <taxon>Sphingobacteriia</taxon>
        <taxon>Sphingobacteriales</taxon>
        <taxon>Sphingobacteriaceae</taxon>
        <taxon>Sphingobacterium</taxon>
    </lineage>
</organism>
<evidence type="ECO:0000256" key="5">
    <source>
        <dbReference type="ARBA" id="ARBA00022801"/>
    </source>
</evidence>
<comment type="function">
    <text evidence="1">Alpha-L-fucosidase is responsible for hydrolyzing the alpha-1,6-linked fucose joined to the reducing-end N-acetylglucosamine of the carbohydrate moieties of glycoproteins.</text>
</comment>
<evidence type="ECO:0000256" key="7">
    <source>
        <dbReference type="SAM" id="SignalP"/>
    </source>
</evidence>
<dbReference type="SMART" id="SM00812">
    <property type="entry name" value="Alpha_L_fucos"/>
    <property type="match status" value="1"/>
</dbReference>
<evidence type="ECO:0000256" key="4">
    <source>
        <dbReference type="ARBA" id="ARBA00022729"/>
    </source>
</evidence>
<dbReference type="InterPro" id="IPR057739">
    <property type="entry name" value="Glyco_hydro_29_N"/>
</dbReference>
<dbReference type="PANTHER" id="PTHR10030:SF37">
    <property type="entry name" value="ALPHA-L-FUCOSIDASE-RELATED"/>
    <property type="match status" value="1"/>
</dbReference>
<dbReference type="AlphaFoldDB" id="A0A654DQL5"/>
<evidence type="ECO:0000256" key="2">
    <source>
        <dbReference type="ARBA" id="ARBA00007951"/>
    </source>
</evidence>
<dbReference type="GO" id="GO:0005764">
    <property type="term" value="C:lysosome"/>
    <property type="evidence" value="ECO:0007669"/>
    <property type="project" value="TreeGrafter"/>
</dbReference>
<reference evidence="9 10" key="1">
    <citation type="submission" date="2019-10" db="EMBL/GenBank/DDBJ databases">
        <authorList>
            <person name="Karimi E."/>
        </authorList>
    </citation>
    <scope>NUCLEOTIDE SEQUENCE [LARGE SCALE GENOMIC DNA]</scope>
    <source>
        <strain evidence="9">Sphingobacterium sp. 8BC</strain>
    </source>
</reference>
<dbReference type="PRINTS" id="PR00741">
    <property type="entry name" value="GLHYDRLASE29"/>
</dbReference>
<dbReference type="RefSeq" id="WP_313240493.1">
    <property type="nucleotide sequence ID" value="NZ_DAMAQH010000034.1"/>
</dbReference>
<keyword evidence="4 7" id="KW-0732">Signal</keyword>
<dbReference type="InterPro" id="IPR016286">
    <property type="entry name" value="FUC_metazoa-typ"/>
</dbReference>
<dbReference type="GO" id="GO:0016139">
    <property type="term" value="P:glycoside catabolic process"/>
    <property type="evidence" value="ECO:0007669"/>
    <property type="project" value="TreeGrafter"/>
</dbReference>
<feature type="signal peptide" evidence="7">
    <location>
        <begin position="1"/>
        <end position="22"/>
    </location>
</feature>
<keyword evidence="5" id="KW-0378">Hydrolase</keyword>
<evidence type="ECO:0000256" key="6">
    <source>
        <dbReference type="ARBA" id="ARBA00023295"/>
    </source>
</evidence>
<accession>A0A654DQL5</accession>
<dbReference type="Gene3D" id="3.20.20.80">
    <property type="entry name" value="Glycosidases"/>
    <property type="match status" value="1"/>
</dbReference>
<dbReference type="EC" id="3.2.1.51" evidence="3"/>
<evidence type="ECO:0000259" key="8">
    <source>
        <dbReference type="Pfam" id="PF01120"/>
    </source>
</evidence>
<feature type="domain" description="Glycoside hydrolase family 29 N-terminal" evidence="8">
    <location>
        <begin position="39"/>
        <end position="349"/>
    </location>
</feature>
<dbReference type="InterPro" id="IPR017853">
    <property type="entry name" value="GH"/>
</dbReference>
<dbReference type="InterPro" id="IPR000933">
    <property type="entry name" value="Glyco_hydro_29"/>
</dbReference>